<dbReference type="AlphaFoldDB" id="A0A0A9HG86"/>
<accession>A0A0A9HG86</accession>
<evidence type="ECO:0000313" key="2">
    <source>
        <dbReference type="EMBL" id="JAE36140.1"/>
    </source>
</evidence>
<reference evidence="2" key="2">
    <citation type="journal article" date="2015" name="Data Brief">
        <title>Shoot transcriptome of the giant reed, Arundo donax.</title>
        <authorList>
            <person name="Barrero R.A."/>
            <person name="Guerrero F.D."/>
            <person name="Moolhuijzen P."/>
            <person name="Goolsby J.A."/>
            <person name="Tidwell J."/>
            <person name="Bellgard S.E."/>
            <person name="Bellgard M.I."/>
        </authorList>
    </citation>
    <scope>NUCLEOTIDE SEQUENCE</scope>
    <source>
        <tissue evidence="2">Shoot tissue taken approximately 20 cm above the soil surface</tissue>
    </source>
</reference>
<dbReference type="Gene3D" id="3.80.10.10">
    <property type="entry name" value="Ribonuclease Inhibitor"/>
    <property type="match status" value="2"/>
</dbReference>
<dbReference type="Pfam" id="PF25019">
    <property type="entry name" value="LRR_R13L1-DRL21"/>
    <property type="match status" value="1"/>
</dbReference>
<dbReference type="PANTHER" id="PTHR47186:SF3">
    <property type="entry name" value="OS09G0267800 PROTEIN"/>
    <property type="match status" value="1"/>
</dbReference>
<sequence length="281" mass="32204">MSIAEEVLDALQPHSLLGELKIEGYCGLEFPSWIADYSLSDLVSITLDNCYNCEKLPPLGVLPALRCLFIQNLRRVQLMSCEFCATDTINHKGFPKLEILKLREMYNLEGWYDVLDGDFPLLRSFSIERCPKLNSFPRFQFISDISIMYCSKLKLPGLQSLQTLKVGSLKQRKCFSLPHELRSLLILEVICCEHLCSVEGLSRLQSLKHLKFRACPRLNFIQDEPLPDTLETVDIHSNCYALSNWQPNGLEELPDASEVYRKFVRRKCKSKGVDDAVMHEP</sequence>
<organism evidence="2">
    <name type="scientific">Arundo donax</name>
    <name type="common">Giant reed</name>
    <name type="synonym">Donax arundinaceus</name>
    <dbReference type="NCBI Taxonomy" id="35708"/>
    <lineage>
        <taxon>Eukaryota</taxon>
        <taxon>Viridiplantae</taxon>
        <taxon>Streptophyta</taxon>
        <taxon>Embryophyta</taxon>
        <taxon>Tracheophyta</taxon>
        <taxon>Spermatophyta</taxon>
        <taxon>Magnoliopsida</taxon>
        <taxon>Liliopsida</taxon>
        <taxon>Poales</taxon>
        <taxon>Poaceae</taxon>
        <taxon>PACMAD clade</taxon>
        <taxon>Arundinoideae</taxon>
        <taxon>Arundineae</taxon>
        <taxon>Arundo</taxon>
    </lineage>
</organism>
<dbReference type="InterPro" id="IPR032675">
    <property type="entry name" value="LRR_dom_sf"/>
</dbReference>
<dbReference type="SUPFAM" id="SSF52058">
    <property type="entry name" value="L domain-like"/>
    <property type="match status" value="1"/>
</dbReference>
<proteinExistence type="predicted"/>
<reference evidence="2" key="1">
    <citation type="submission" date="2014-09" db="EMBL/GenBank/DDBJ databases">
        <authorList>
            <person name="Magalhaes I.L.F."/>
            <person name="Oliveira U."/>
            <person name="Santos F.R."/>
            <person name="Vidigal T.H.D.A."/>
            <person name="Brescovit A.D."/>
            <person name="Santos A.J."/>
        </authorList>
    </citation>
    <scope>NUCLEOTIDE SEQUENCE</scope>
    <source>
        <tissue evidence="2">Shoot tissue taken approximately 20 cm above the soil surface</tissue>
    </source>
</reference>
<name>A0A0A9HG86_ARUDO</name>
<feature type="domain" description="R13L1/DRL21-like LRR repeat region" evidence="1">
    <location>
        <begin position="4"/>
        <end position="72"/>
    </location>
</feature>
<dbReference type="InterPro" id="IPR056789">
    <property type="entry name" value="LRR_R13L1-DRL21"/>
</dbReference>
<protein>
    <recommendedName>
        <fullName evidence="1">R13L1/DRL21-like LRR repeat region domain-containing protein</fullName>
    </recommendedName>
</protein>
<dbReference type="EMBL" id="GBRH01161756">
    <property type="protein sequence ID" value="JAE36140.1"/>
    <property type="molecule type" value="Transcribed_RNA"/>
</dbReference>
<dbReference type="PANTHER" id="PTHR47186">
    <property type="entry name" value="LEUCINE-RICH REPEAT-CONTAINING PROTEIN 57"/>
    <property type="match status" value="1"/>
</dbReference>
<evidence type="ECO:0000259" key="1">
    <source>
        <dbReference type="Pfam" id="PF25019"/>
    </source>
</evidence>